<proteinExistence type="predicted"/>
<protein>
    <submittedName>
        <fullName evidence="1">Uncharacterized protein</fullName>
    </submittedName>
</protein>
<dbReference type="Proteomes" id="UP000244336">
    <property type="component" value="Chromosome 2"/>
</dbReference>
<evidence type="ECO:0000313" key="1">
    <source>
        <dbReference type="EMBL" id="PUZ70832.1"/>
    </source>
</evidence>
<evidence type="ECO:0000313" key="2">
    <source>
        <dbReference type="Proteomes" id="UP000244336"/>
    </source>
</evidence>
<sequence>MMLLDQKPRNWCMHYQMVVFCTLKMLDSTRRTRRTTRTLQISLPPTPILLN</sequence>
<reference evidence="1 2" key="1">
    <citation type="submission" date="2018-04" db="EMBL/GenBank/DDBJ databases">
        <title>WGS assembly of Panicum hallii var. hallii HAL2.</title>
        <authorList>
            <person name="Lovell J."/>
            <person name="Jenkins J."/>
            <person name="Lowry D."/>
            <person name="Mamidi S."/>
            <person name="Sreedasyam A."/>
            <person name="Weng X."/>
            <person name="Barry K."/>
            <person name="Bonette J."/>
            <person name="Campitelli B."/>
            <person name="Daum C."/>
            <person name="Gordon S."/>
            <person name="Gould B."/>
            <person name="Lipzen A."/>
            <person name="MacQueen A."/>
            <person name="Palacio-Mejia J."/>
            <person name="Plott C."/>
            <person name="Shakirov E."/>
            <person name="Shu S."/>
            <person name="Yoshinaga Y."/>
            <person name="Zane M."/>
            <person name="Rokhsar D."/>
            <person name="Grimwood J."/>
            <person name="Schmutz J."/>
            <person name="Juenger T."/>
        </authorList>
    </citation>
    <scope>NUCLEOTIDE SEQUENCE [LARGE SCALE GENOMIC DNA]</scope>
    <source>
        <strain evidence="2">cv. HAL2</strain>
    </source>
</reference>
<dbReference type="Gramene" id="PUZ70832">
    <property type="protein sequence ID" value="PUZ70832"/>
    <property type="gene ID" value="GQ55_2G267000"/>
</dbReference>
<dbReference type="EMBL" id="CM009750">
    <property type="protein sequence ID" value="PUZ70832.1"/>
    <property type="molecule type" value="Genomic_DNA"/>
</dbReference>
<name>A0A2T7ESN5_9POAL</name>
<gene>
    <name evidence="1" type="ORF">GQ55_2G267000</name>
</gene>
<dbReference type="AlphaFoldDB" id="A0A2T7ESN5"/>
<keyword evidence="2" id="KW-1185">Reference proteome</keyword>
<accession>A0A2T7ESN5</accession>
<organism evidence="1 2">
    <name type="scientific">Panicum hallii var. hallii</name>
    <dbReference type="NCBI Taxonomy" id="1504633"/>
    <lineage>
        <taxon>Eukaryota</taxon>
        <taxon>Viridiplantae</taxon>
        <taxon>Streptophyta</taxon>
        <taxon>Embryophyta</taxon>
        <taxon>Tracheophyta</taxon>
        <taxon>Spermatophyta</taxon>
        <taxon>Magnoliopsida</taxon>
        <taxon>Liliopsida</taxon>
        <taxon>Poales</taxon>
        <taxon>Poaceae</taxon>
        <taxon>PACMAD clade</taxon>
        <taxon>Panicoideae</taxon>
        <taxon>Panicodae</taxon>
        <taxon>Paniceae</taxon>
        <taxon>Panicinae</taxon>
        <taxon>Panicum</taxon>
        <taxon>Panicum sect. Panicum</taxon>
    </lineage>
</organism>